<reference evidence="4 5" key="1">
    <citation type="submission" date="2014-04" db="EMBL/GenBank/DDBJ databases">
        <authorList>
            <consortium name="DOE Joint Genome Institute"/>
            <person name="Kuo A."/>
            <person name="Kohler A."/>
            <person name="Jargeat P."/>
            <person name="Nagy L.G."/>
            <person name="Floudas D."/>
            <person name="Copeland A."/>
            <person name="Barry K.W."/>
            <person name="Cichocki N."/>
            <person name="Veneault-Fourrey C."/>
            <person name="LaButti K."/>
            <person name="Lindquist E.A."/>
            <person name="Lipzen A."/>
            <person name="Lundell T."/>
            <person name="Morin E."/>
            <person name="Murat C."/>
            <person name="Sun H."/>
            <person name="Tunlid A."/>
            <person name="Henrissat B."/>
            <person name="Grigoriev I.V."/>
            <person name="Hibbett D.S."/>
            <person name="Martin F."/>
            <person name="Nordberg H.P."/>
            <person name="Cantor M.N."/>
            <person name="Hua S.X."/>
        </authorList>
    </citation>
    <scope>NUCLEOTIDE SEQUENCE [LARGE SCALE GENOMIC DNA]</scope>
    <source>
        <strain evidence="4 5">Ve08.2h10</strain>
    </source>
</reference>
<evidence type="ECO:0000256" key="2">
    <source>
        <dbReference type="SAM" id="MobiDB-lite"/>
    </source>
</evidence>
<dbReference type="EMBL" id="KN825009">
    <property type="protein sequence ID" value="KIK96016.1"/>
    <property type="molecule type" value="Genomic_DNA"/>
</dbReference>
<protein>
    <recommendedName>
        <fullName evidence="1">RNA-dependent RNA polymerase</fullName>
        <ecNumber evidence="1">2.7.7.48</ecNumber>
    </recommendedName>
</protein>
<keyword evidence="5" id="KW-1185">Reference proteome</keyword>
<dbReference type="GO" id="GO:0003968">
    <property type="term" value="F:RNA-directed RNA polymerase activity"/>
    <property type="evidence" value="ECO:0007669"/>
    <property type="project" value="UniProtKB-KW"/>
</dbReference>
<feature type="region of interest" description="Disordered" evidence="2">
    <location>
        <begin position="85"/>
        <end position="119"/>
    </location>
</feature>
<proteinExistence type="inferred from homology"/>
<dbReference type="GO" id="GO:0030422">
    <property type="term" value="P:siRNA processing"/>
    <property type="evidence" value="ECO:0007669"/>
    <property type="project" value="TreeGrafter"/>
</dbReference>
<keyword evidence="1" id="KW-0696">RNA-directed RNA polymerase</keyword>
<evidence type="ECO:0000313" key="4">
    <source>
        <dbReference type="EMBL" id="KIK96016.1"/>
    </source>
</evidence>
<evidence type="ECO:0000256" key="1">
    <source>
        <dbReference type="RuleBase" id="RU363098"/>
    </source>
</evidence>
<comment type="similarity">
    <text evidence="1">Belongs to the RdRP family.</text>
</comment>
<dbReference type="InterPro" id="IPR007855">
    <property type="entry name" value="RDRP"/>
</dbReference>
<keyword evidence="1" id="KW-0548">Nucleotidyltransferase</keyword>
<dbReference type="Pfam" id="PF05183">
    <property type="entry name" value="RdRP"/>
    <property type="match status" value="1"/>
</dbReference>
<name>A0A0D0DZL2_9AGAM</name>
<evidence type="ECO:0000259" key="3">
    <source>
        <dbReference type="Pfam" id="PF05183"/>
    </source>
</evidence>
<dbReference type="GO" id="GO:0031380">
    <property type="term" value="C:nuclear RNA-directed RNA polymerase complex"/>
    <property type="evidence" value="ECO:0007669"/>
    <property type="project" value="TreeGrafter"/>
</dbReference>
<reference evidence="5" key="2">
    <citation type="submission" date="2015-01" db="EMBL/GenBank/DDBJ databases">
        <title>Evolutionary Origins and Diversification of the Mycorrhizal Mutualists.</title>
        <authorList>
            <consortium name="DOE Joint Genome Institute"/>
            <consortium name="Mycorrhizal Genomics Consortium"/>
            <person name="Kohler A."/>
            <person name="Kuo A."/>
            <person name="Nagy L.G."/>
            <person name="Floudas D."/>
            <person name="Copeland A."/>
            <person name="Barry K.W."/>
            <person name="Cichocki N."/>
            <person name="Veneault-Fourrey C."/>
            <person name="LaButti K."/>
            <person name="Lindquist E.A."/>
            <person name="Lipzen A."/>
            <person name="Lundell T."/>
            <person name="Morin E."/>
            <person name="Murat C."/>
            <person name="Riley R."/>
            <person name="Ohm R."/>
            <person name="Sun H."/>
            <person name="Tunlid A."/>
            <person name="Henrissat B."/>
            <person name="Grigoriev I.V."/>
            <person name="Hibbett D.S."/>
            <person name="Martin F."/>
        </authorList>
    </citation>
    <scope>NUCLEOTIDE SEQUENCE [LARGE SCALE GENOMIC DNA]</scope>
    <source>
        <strain evidence="5">Ve08.2h10</strain>
    </source>
</reference>
<feature type="domain" description="RDRP core" evidence="3">
    <location>
        <begin position="287"/>
        <end position="917"/>
    </location>
</feature>
<evidence type="ECO:0000313" key="5">
    <source>
        <dbReference type="Proteomes" id="UP000054538"/>
    </source>
</evidence>
<dbReference type="Proteomes" id="UP000054538">
    <property type="component" value="Unassembled WGS sequence"/>
</dbReference>
<dbReference type="HOGENOM" id="CLU_003387_1_0_1"/>
<gene>
    <name evidence="4" type="ORF">PAXRUDRAFT_774542</name>
</gene>
<dbReference type="PANTHER" id="PTHR23079">
    <property type="entry name" value="RNA-DEPENDENT RNA POLYMERASE"/>
    <property type="match status" value="1"/>
</dbReference>
<dbReference type="PANTHER" id="PTHR23079:SF14">
    <property type="entry name" value="RNA-DEPENDENT RNA POLYMERASE"/>
    <property type="match status" value="1"/>
</dbReference>
<accession>A0A0D0DZL2</accession>
<feature type="compositionally biased region" description="Low complexity" evidence="2">
    <location>
        <begin position="95"/>
        <end position="106"/>
    </location>
</feature>
<keyword evidence="1" id="KW-0694">RNA-binding</keyword>
<dbReference type="STRING" id="930991.A0A0D0DZL2"/>
<comment type="catalytic activity">
    <reaction evidence="1">
        <text>RNA(n) + a ribonucleoside 5'-triphosphate = RNA(n+1) + diphosphate</text>
        <dbReference type="Rhea" id="RHEA:21248"/>
        <dbReference type="Rhea" id="RHEA-COMP:14527"/>
        <dbReference type="Rhea" id="RHEA-COMP:17342"/>
        <dbReference type="ChEBI" id="CHEBI:33019"/>
        <dbReference type="ChEBI" id="CHEBI:61557"/>
        <dbReference type="ChEBI" id="CHEBI:140395"/>
        <dbReference type="EC" id="2.7.7.48"/>
    </reaction>
</comment>
<organism evidence="4 5">
    <name type="scientific">Paxillus rubicundulus Ve08.2h10</name>
    <dbReference type="NCBI Taxonomy" id="930991"/>
    <lineage>
        <taxon>Eukaryota</taxon>
        <taxon>Fungi</taxon>
        <taxon>Dikarya</taxon>
        <taxon>Basidiomycota</taxon>
        <taxon>Agaricomycotina</taxon>
        <taxon>Agaricomycetes</taxon>
        <taxon>Agaricomycetidae</taxon>
        <taxon>Boletales</taxon>
        <taxon>Paxilineae</taxon>
        <taxon>Paxillaceae</taxon>
        <taxon>Paxillus</taxon>
    </lineage>
</organism>
<keyword evidence="1" id="KW-0808">Transferase</keyword>
<dbReference type="GO" id="GO:0003723">
    <property type="term" value="F:RNA binding"/>
    <property type="evidence" value="ECO:0007669"/>
    <property type="project" value="UniProtKB-KW"/>
</dbReference>
<dbReference type="InParanoid" id="A0A0D0DZL2"/>
<dbReference type="EC" id="2.7.7.48" evidence="1"/>
<dbReference type="AlphaFoldDB" id="A0A0D0DZL2"/>
<sequence>MFSSRATVSREIYRVATVEPDNETELSYLPGESEVEIPTRISRNASEESVFSTNSSVYSGLEDLTQVMMEVPVEILGDYETPVRRHAATTENPESGSSITSTGITSPDPDSLPTLQSSGSTMSSDVGFVLGKRKSVFTPASSPLKSARTEGSVYVIAHHQHVQRVFDNKRISFGVQWMIARLVTLDQIQYEDIKVPDVDKLQGPSEFAAPLVEKLFQGSSGEHERGRFFTRERAATSPWKELDHEQECANHGDGFHRDSDGWYGGKVHFSAALKLCDEEKRKQRSSYKIYLNKPELGPSSRLSRQFGSHAILRIRISRTILGKDQSALVRFFSQRFMLCGMIYRAFYAKDGTVFLIATDELSGTGPLPHHSQPRPLSFLDFLNWHNPILLNSSQTMAKWASRFALGLSNSVPGIIIARENIMFLKDEVSEGSDMTDGAGYINLAALRLLLGLFNWGTIPTAIQCRIAGAKGLLLRHPDSSENESSIPCVWLRPSQIKIKYPTNQPPPEAQITIDVLRSSHLRTPSHLSAETIINLAENQVPHQVFVNLAKANLDAIVDSLLDWNGPDAMFKLWHSVARAGGVVAARMAREAAGEARMRGYFVKDVEDEDEDDLDGCIDSPQSTAWWGDETSGCPSSLEETILTLLDAGFTPQECPLLAEKLKAVIKTQIDNYVQHYRLCVPMSCIAWIVPDPFGILAPDEVQILSQDASFPLPDGTKSHMVLGEVLLTRHPCKLPTDVQKVKAVLKPQLQHYSDVIVCSVQGSRRFADLLAGGDYDGDKAVAIWQPEIVTTFQSAPLHYSIPPPTLMDNFKKDISSAADFLNCHSRDLHSATLDLQAFLLAGLQDTSSVGKYSNFHDVAIYTLGYSHEDTIRLAYMFCTILDGAKSGISVLPGVMQKDSLKFQKRAPQWKEAAEEAKHQGNELNVVRPASLSPFVMDTIFTQAKDHRDTKLLQMDCTFPLVTSKDPALLWPWNDAKERLQRLNTQDQNHALRMSMELSRVQTHVESMYEEYKASVRGNFTTLRIERRQDILRRLARRFVKSPDPSSFLCFSDDELSRLKASYAYKVGGSNGRFAFTMAMRELGYIKAKVLGPTKTVQLRFYDRFVIKQSFFQ</sequence>
<dbReference type="InterPro" id="IPR057596">
    <property type="entry name" value="RDRP_core"/>
</dbReference>
<dbReference type="OrthoDB" id="10055769at2759"/>